<evidence type="ECO:0000313" key="3">
    <source>
        <dbReference type="Proteomes" id="UP000286931"/>
    </source>
</evidence>
<gene>
    <name evidence="2" type="ORF">EHYA_00033</name>
</gene>
<feature type="region of interest" description="Disordered" evidence="1">
    <location>
        <begin position="1"/>
        <end position="87"/>
    </location>
</feature>
<dbReference type="Gene3D" id="3.40.630.10">
    <property type="entry name" value="Zn peptidases"/>
    <property type="match status" value="1"/>
</dbReference>
<protein>
    <submittedName>
        <fullName evidence="2">Glutamate carboxypeptidase</fullName>
    </submittedName>
</protein>
<dbReference type="Proteomes" id="UP000286931">
    <property type="component" value="Unassembled WGS sequence"/>
</dbReference>
<proteinExistence type="predicted"/>
<evidence type="ECO:0000256" key="1">
    <source>
        <dbReference type="SAM" id="MobiDB-lite"/>
    </source>
</evidence>
<accession>A0A401YCR8</accession>
<dbReference type="EMBL" id="BIFH01000013">
    <property type="protein sequence ID" value="GCD92395.1"/>
    <property type="molecule type" value="Genomic_DNA"/>
</dbReference>
<feature type="region of interest" description="Disordered" evidence="1">
    <location>
        <begin position="106"/>
        <end position="136"/>
    </location>
</feature>
<dbReference type="GO" id="GO:0004180">
    <property type="term" value="F:carboxypeptidase activity"/>
    <property type="evidence" value="ECO:0007669"/>
    <property type="project" value="UniProtKB-KW"/>
</dbReference>
<evidence type="ECO:0000313" key="2">
    <source>
        <dbReference type="EMBL" id="GCD92395.1"/>
    </source>
</evidence>
<sequence length="136" mass="14225">MTDSGGGIRHQHRARRGDAVRGRTRLDPRRTRPRGTAHARAGPDAVRSGGGSDGNFTGALGIPTLDGMGAVGGHPHARDEFVDPTRLPGRTALPAAVLDRLCAHRSSPTGIRGHGPGPVVVSDTSPTRTPRRPRAD</sequence>
<comment type="caution">
    <text evidence="2">The sequence shown here is derived from an EMBL/GenBank/DDBJ whole genome shotgun (WGS) entry which is preliminary data.</text>
</comment>
<organism evidence="2 3">
    <name type="scientific">Embleya hyalina</name>
    <dbReference type="NCBI Taxonomy" id="516124"/>
    <lineage>
        <taxon>Bacteria</taxon>
        <taxon>Bacillati</taxon>
        <taxon>Actinomycetota</taxon>
        <taxon>Actinomycetes</taxon>
        <taxon>Kitasatosporales</taxon>
        <taxon>Streptomycetaceae</taxon>
        <taxon>Embleya</taxon>
    </lineage>
</organism>
<keyword evidence="3" id="KW-1185">Reference proteome</keyword>
<keyword evidence="2" id="KW-0378">Hydrolase</keyword>
<reference evidence="2 3" key="1">
    <citation type="submission" date="2018-12" db="EMBL/GenBank/DDBJ databases">
        <title>Draft genome sequence of Embleya hyalina NBRC 13850T.</title>
        <authorList>
            <person name="Komaki H."/>
            <person name="Hosoyama A."/>
            <person name="Kimura A."/>
            <person name="Ichikawa N."/>
            <person name="Tamura T."/>
        </authorList>
    </citation>
    <scope>NUCLEOTIDE SEQUENCE [LARGE SCALE GENOMIC DNA]</scope>
    <source>
        <strain evidence="2 3">NBRC 13850</strain>
    </source>
</reference>
<name>A0A401YCR8_9ACTN</name>
<feature type="compositionally biased region" description="Basic and acidic residues" evidence="1">
    <location>
        <begin position="16"/>
        <end position="30"/>
    </location>
</feature>
<dbReference type="SUPFAM" id="SSF53187">
    <property type="entry name" value="Zn-dependent exopeptidases"/>
    <property type="match status" value="1"/>
</dbReference>
<dbReference type="AlphaFoldDB" id="A0A401YCR8"/>
<keyword evidence="2" id="KW-0645">Protease</keyword>
<keyword evidence="2" id="KW-0121">Carboxypeptidase</keyword>